<gene>
    <name evidence="2" type="ORF">Tco_1015223</name>
</gene>
<evidence type="ECO:0000313" key="3">
    <source>
        <dbReference type="Proteomes" id="UP001151760"/>
    </source>
</evidence>
<reference evidence="2" key="1">
    <citation type="journal article" date="2022" name="Int. J. Mol. Sci.">
        <title>Draft Genome of Tanacetum Coccineum: Genomic Comparison of Closely Related Tanacetum-Family Plants.</title>
        <authorList>
            <person name="Yamashiro T."/>
            <person name="Shiraishi A."/>
            <person name="Nakayama K."/>
            <person name="Satake H."/>
        </authorList>
    </citation>
    <scope>NUCLEOTIDE SEQUENCE</scope>
</reference>
<evidence type="ECO:0008006" key="4">
    <source>
        <dbReference type="Google" id="ProtNLM"/>
    </source>
</evidence>
<evidence type="ECO:0000313" key="2">
    <source>
        <dbReference type="EMBL" id="GJT63743.1"/>
    </source>
</evidence>
<accession>A0ABQ5FL94</accession>
<evidence type="ECO:0000256" key="1">
    <source>
        <dbReference type="SAM" id="MobiDB-lite"/>
    </source>
</evidence>
<protein>
    <recommendedName>
        <fullName evidence="4">Clathrin light chain</fullName>
    </recommendedName>
</protein>
<dbReference type="EMBL" id="BQNB010017485">
    <property type="protein sequence ID" value="GJT63743.1"/>
    <property type="molecule type" value="Genomic_DNA"/>
</dbReference>
<keyword evidence="3" id="KW-1185">Reference proteome</keyword>
<comment type="caution">
    <text evidence="2">The sequence shown here is derived from an EMBL/GenBank/DDBJ whole genome shotgun (WGS) entry which is preliminary data.</text>
</comment>
<proteinExistence type="predicted"/>
<sequence length="159" mass="17907">MEEKAADLITPTKISASGEVQEEDIKANPGSARVNTCSTPVSTHSIVQKVNVIVSSPVKEAMRLQALQDEEASRQVHLDALLAKRILKEQELSEQQKKRKSEVQEAAQHYSEEDWDNIRAKLKANAELVKDVQGENVTSIDFAKRMVEMINQKKKYYAE</sequence>
<organism evidence="2 3">
    <name type="scientific">Tanacetum coccineum</name>
    <dbReference type="NCBI Taxonomy" id="301880"/>
    <lineage>
        <taxon>Eukaryota</taxon>
        <taxon>Viridiplantae</taxon>
        <taxon>Streptophyta</taxon>
        <taxon>Embryophyta</taxon>
        <taxon>Tracheophyta</taxon>
        <taxon>Spermatophyta</taxon>
        <taxon>Magnoliopsida</taxon>
        <taxon>eudicotyledons</taxon>
        <taxon>Gunneridae</taxon>
        <taxon>Pentapetalae</taxon>
        <taxon>asterids</taxon>
        <taxon>campanulids</taxon>
        <taxon>Asterales</taxon>
        <taxon>Asteraceae</taxon>
        <taxon>Asteroideae</taxon>
        <taxon>Anthemideae</taxon>
        <taxon>Anthemidinae</taxon>
        <taxon>Tanacetum</taxon>
    </lineage>
</organism>
<feature type="region of interest" description="Disordered" evidence="1">
    <location>
        <begin position="92"/>
        <end position="115"/>
    </location>
</feature>
<reference evidence="2" key="2">
    <citation type="submission" date="2022-01" db="EMBL/GenBank/DDBJ databases">
        <authorList>
            <person name="Yamashiro T."/>
            <person name="Shiraishi A."/>
            <person name="Satake H."/>
            <person name="Nakayama K."/>
        </authorList>
    </citation>
    <scope>NUCLEOTIDE SEQUENCE</scope>
</reference>
<name>A0ABQ5FL94_9ASTR</name>
<dbReference type="Proteomes" id="UP001151760">
    <property type="component" value="Unassembled WGS sequence"/>
</dbReference>